<proteinExistence type="predicted"/>
<accession>A0A1B1NKF8</accession>
<dbReference type="EMBL" id="MDCJ01000002">
    <property type="protein sequence ID" value="ODS09882.1"/>
    <property type="molecule type" value="Genomic_DNA"/>
</dbReference>
<dbReference type="RefSeq" id="WP_005596930.1">
    <property type="nucleotide sequence ID" value="NZ_CP016307.1"/>
</dbReference>
<dbReference type="PATRIC" id="fig|45658.6.peg.283"/>
<evidence type="ECO:0000313" key="5">
    <source>
        <dbReference type="Proteomes" id="UP000095131"/>
    </source>
</evidence>
<dbReference type="AlphaFoldDB" id="A0A1B1NKF8"/>
<reference evidence="3 5" key="2">
    <citation type="submission" date="2016-08" db="EMBL/GenBank/DDBJ databases">
        <title>Genome sequencing of Vibrio scophthalmi strain FP3289, an isolated from Paralichthys olivaceus.</title>
        <authorList>
            <person name="Han H.-J."/>
        </authorList>
    </citation>
    <scope>NUCLEOTIDE SEQUENCE [LARGE SCALE GENOMIC DNA]</scope>
    <source>
        <strain evidence="3 5">FP3289</strain>
    </source>
</reference>
<protein>
    <recommendedName>
        <fullName evidence="6">ATP-dependent Lon protease</fullName>
    </recommendedName>
</protein>
<dbReference type="EMBL" id="CP016414">
    <property type="protein sequence ID" value="ANU37781.1"/>
    <property type="molecule type" value="Genomic_DNA"/>
</dbReference>
<dbReference type="Proteomes" id="UP000095131">
    <property type="component" value="Unassembled WGS sequence"/>
</dbReference>
<keyword evidence="4" id="KW-1185">Reference proteome</keyword>
<dbReference type="OrthoDB" id="5893073at2"/>
<feature type="region of interest" description="Disordered" evidence="1">
    <location>
        <begin position="41"/>
        <end position="84"/>
    </location>
</feature>
<reference evidence="2 4" key="1">
    <citation type="submission" date="2016-07" db="EMBL/GenBank/DDBJ databases">
        <title>Genome sequencing of Vibrio scophthalmi strain VS-05, an isolated from Paralichthys olivaceus.</title>
        <authorList>
            <person name="Han H.-J."/>
        </authorList>
    </citation>
    <scope>NUCLEOTIDE SEQUENCE [LARGE SCALE GENOMIC DNA]</scope>
    <source>
        <strain evidence="2 4">VS-05</strain>
    </source>
</reference>
<evidence type="ECO:0000313" key="2">
    <source>
        <dbReference type="EMBL" id="ANU37781.1"/>
    </source>
</evidence>
<feature type="compositionally biased region" description="Basic and acidic residues" evidence="1">
    <location>
        <begin position="44"/>
        <end position="55"/>
    </location>
</feature>
<name>A0A1B1NKF8_9VIBR</name>
<dbReference type="Proteomes" id="UP000092528">
    <property type="component" value="Chromosome 1"/>
</dbReference>
<evidence type="ECO:0000313" key="4">
    <source>
        <dbReference type="Proteomes" id="UP000092528"/>
    </source>
</evidence>
<organism evidence="3 5">
    <name type="scientific">Vibrio scophthalmi</name>
    <dbReference type="NCBI Taxonomy" id="45658"/>
    <lineage>
        <taxon>Bacteria</taxon>
        <taxon>Pseudomonadati</taxon>
        <taxon>Pseudomonadota</taxon>
        <taxon>Gammaproteobacteria</taxon>
        <taxon>Vibrionales</taxon>
        <taxon>Vibrionaceae</taxon>
        <taxon>Vibrio</taxon>
    </lineage>
</organism>
<evidence type="ECO:0000313" key="3">
    <source>
        <dbReference type="EMBL" id="ODS09882.1"/>
    </source>
</evidence>
<gene>
    <name evidence="3" type="ORF">VSF3289_00120</name>
    <name evidence="2" type="ORF">VSVS05_02703</name>
</gene>
<dbReference type="KEGG" id="vsc:VSVS12_00306"/>
<evidence type="ECO:0008006" key="6">
    <source>
        <dbReference type="Google" id="ProtNLM"/>
    </source>
</evidence>
<dbReference type="GeneID" id="96872267"/>
<evidence type="ECO:0000256" key="1">
    <source>
        <dbReference type="SAM" id="MobiDB-lite"/>
    </source>
</evidence>
<sequence length="156" mass="17325">MIVSPTNVSVPLIAPSVNVQTEQAARDNKIREPIIATVAPARTNAERKINSDDKRRRNAAWDPSEHPNYGADDEHAILAPQHDPPDSPLDRLFELLSLASYSEQQGKGYAMRFRLPKRVIDAAITEGRMAKRRVVIKFHYGHAVAPNTPSEVIAVL</sequence>